<keyword evidence="7" id="KW-1185">Reference proteome</keyword>
<dbReference type="InterPro" id="IPR011990">
    <property type="entry name" value="TPR-like_helical_dom_sf"/>
</dbReference>
<dbReference type="InterPro" id="IPR003959">
    <property type="entry name" value="ATPase_AAA_core"/>
</dbReference>
<dbReference type="Pfam" id="PF00004">
    <property type="entry name" value="AAA"/>
    <property type="match status" value="1"/>
</dbReference>
<dbReference type="RefSeq" id="WP_191615262.1">
    <property type="nucleotide sequence ID" value="NZ_JACYFG010000002.1"/>
</dbReference>
<dbReference type="SMART" id="SM00028">
    <property type="entry name" value="TPR"/>
    <property type="match status" value="2"/>
</dbReference>
<dbReference type="InterPro" id="IPR027417">
    <property type="entry name" value="P-loop_NTPase"/>
</dbReference>
<evidence type="ECO:0000259" key="5">
    <source>
        <dbReference type="SMART" id="SM00382"/>
    </source>
</evidence>
<proteinExistence type="inferred from homology"/>
<dbReference type="Gene3D" id="1.25.40.10">
    <property type="entry name" value="Tetratricopeptide repeat domain"/>
    <property type="match status" value="1"/>
</dbReference>
<evidence type="ECO:0000256" key="1">
    <source>
        <dbReference type="ARBA" id="ARBA00022741"/>
    </source>
</evidence>
<keyword evidence="2 4" id="KW-0067">ATP-binding</keyword>
<dbReference type="AlphaFoldDB" id="A0A927IFT8"/>
<dbReference type="Gene3D" id="3.40.50.300">
    <property type="entry name" value="P-loop containing nucleotide triphosphate hydrolases"/>
    <property type="match status" value="1"/>
</dbReference>
<comment type="similarity">
    <text evidence="4">Belongs to the AAA ATPase family.</text>
</comment>
<name>A0A927IFT8_9BACT</name>
<dbReference type="GO" id="GO:0016887">
    <property type="term" value="F:ATP hydrolysis activity"/>
    <property type="evidence" value="ECO:0007669"/>
    <property type="project" value="InterPro"/>
</dbReference>
<dbReference type="InterPro" id="IPR003593">
    <property type="entry name" value="AAA+_ATPase"/>
</dbReference>
<evidence type="ECO:0000256" key="2">
    <source>
        <dbReference type="ARBA" id="ARBA00022840"/>
    </source>
</evidence>
<dbReference type="InterPro" id="IPR050168">
    <property type="entry name" value="AAA_ATPase_domain"/>
</dbReference>
<comment type="caution">
    <text evidence="6">The sequence shown here is derived from an EMBL/GenBank/DDBJ whole genome shotgun (WGS) entry which is preliminary data.</text>
</comment>
<accession>A0A927IFT8</accession>
<evidence type="ECO:0000256" key="4">
    <source>
        <dbReference type="RuleBase" id="RU003651"/>
    </source>
</evidence>
<sequence length="448" mass="49238">MSEEPQEIQALRQALAFSPDNIPLIGHLANALLKYGHFASAERELKSGLSQDPGNRDLQIALAKAYSQQDKHSEALVVLESLEKKNQLEAEGHLLFAKLLSNTTELVLAAEHYKKAIALDPKCEDEEVADELAPFLIESSDPHDHPNKLPAGDHPGEFETDVQKPKITFADVGGMESVKEQIRMKIIHPLKNAELFKAYGKKIGGGVLLYGPPGCGKTHIARATAGEVKANFISIGLHEILSMWIGQSENNLHDLFEQARRNAPSVLFIDEVDAVAANRSDMRQSAGRQLINQFLSELDGVDYSNEGVLVLAATNAPWHLDPAFRRPGRFDQIVFVPPPDLEARTSILQLMLAEKPSEDIDFAKLAKKTDGLTGADLKSIVDVAVEDTLDEAMKTGNIVPLRTKALLKAASKTKASSKDWFSSAKNHALYANQSGLYDEILDYLKIKR</sequence>
<keyword evidence="3" id="KW-0175">Coiled coil</keyword>
<reference evidence="6" key="1">
    <citation type="submission" date="2020-09" db="EMBL/GenBank/DDBJ databases">
        <title>Pelagicoccus enzymogenes sp. nov. with an EPS production, isolated from marine sediment.</title>
        <authorList>
            <person name="Feng X."/>
        </authorList>
    </citation>
    <scope>NUCLEOTIDE SEQUENCE</scope>
    <source>
        <strain evidence="6">NFK12</strain>
    </source>
</reference>
<dbReference type="Pfam" id="PF14559">
    <property type="entry name" value="TPR_19"/>
    <property type="match status" value="1"/>
</dbReference>
<dbReference type="PROSITE" id="PS00674">
    <property type="entry name" value="AAA"/>
    <property type="match status" value="1"/>
</dbReference>
<evidence type="ECO:0000313" key="7">
    <source>
        <dbReference type="Proteomes" id="UP000622317"/>
    </source>
</evidence>
<dbReference type="Pfam" id="PF17862">
    <property type="entry name" value="AAA_lid_3"/>
    <property type="match status" value="1"/>
</dbReference>
<protein>
    <submittedName>
        <fullName evidence="6">AAA family ATPase</fullName>
    </submittedName>
</protein>
<dbReference type="InterPro" id="IPR041569">
    <property type="entry name" value="AAA_lid_3"/>
</dbReference>
<dbReference type="Proteomes" id="UP000622317">
    <property type="component" value="Unassembled WGS sequence"/>
</dbReference>
<keyword evidence="1 4" id="KW-0547">Nucleotide-binding</keyword>
<dbReference type="InterPro" id="IPR019734">
    <property type="entry name" value="TPR_rpt"/>
</dbReference>
<dbReference type="InterPro" id="IPR003960">
    <property type="entry name" value="ATPase_AAA_CS"/>
</dbReference>
<dbReference type="GO" id="GO:0005524">
    <property type="term" value="F:ATP binding"/>
    <property type="evidence" value="ECO:0007669"/>
    <property type="project" value="UniProtKB-KW"/>
</dbReference>
<dbReference type="Gene3D" id="1.10.8.60">
    <property type="match status" value="1"/>
</dbReference>
<gene>
    <name evidence="6" type="ORF">IEN85_01345</name>
</gene>
<dbReference type="SUPFAM" id="SSF52540">
    <property type="entry name" value="P-loop containing nucleoside triphosphate hydrolases"/>
    <property type="match status" value="1"/>
</dbReference>
<dbReference type="SUPFAM" id="SSF48452">
    <property type="entry name" value="TPR-like"/>
    <property type="match status" value="1"/>
</dbReference>
<dbReference type="PANTHER" id="PTHR23077">
    <property type="entry name" value="AAA-FAMILY ATPASE"/>
    <property type="match status" value="1"/>
</dbReference>
<dbReference type="EMBL" id="JACYFG010000002">
    <property type="protein sequence ID" value="MBD5778139.1"/>
    <property type="molecule type" value="Genomic_DNA"/>
</dbReference>
<dbReference type="SMART" id="SM00382">
    <property type="entry name" value="AAA"/>
    <property type="match status" value="1"/>
</dbReference>
<feature type="domain" description="AAA+ ATPase" evidence="5">
    <location>
        <begin position="203"/>
        <end position="340"/>
    </location>
</feature>
<evidence type="ECO:0000256" key="3">
    <source>
        <dbReference type="ARBA" id="ARBA00023054"/>
    </source>
</evidence>
<dbReference type="FunFam" id="3.40.50.300:FF:001025">
    <property type="entry name" value="ATPase family, AAA domain-containing 2B"/>
    <property type="match status" value="1"/>
</dbReference>
<dbReference type="PANTHER" id="PTHR23077:SF171">
    <property type="entry name" value="NUCLEAR VALOSIN-CONTAINING PROTEIN-LIKE"/>
    <property type="match status" value="1"/>
</dbReference>
<evidence type="ECO:0000313" key="6">
    <source>
        <dbReference type="EMBL" id="MBD5778139.1"/>
    </source>
</evidence>
<organism evidence="6 7">
    <name type="scientific">Pelagicoccus enzymogenes</name>
    <dbReference type="NCBI Taxonomy" id="2773457"/>
    <lineage>
        <taxon>Bacteria</taxon>
        <taxon>Pseudomonadati</taxon>
        <taxon>Verrucomicrobiota</taxon>
        <taxon>Opitutia</taxon>
        <taxon>Puniceicoccales</taxon>
        <taxon>Pelagicoccaceae</taxon>
        <taxon>Pelagicoccus</taxon>
    </lineage>
</organism>